<dbReference type="PANTHER" id="PTHR35176:SF6">
    <property type="entry name" value="HEME OXYGENASE HI_0854-RELATED"/>
    <property type="match status" value="1"/>
</dbReference>
<feature type="domain" description="Pyridoxamine 5'-phosphate oxidase N-terminal" evidence="2">
    <location>
        <begin position="7"/>
        <end position="101"/>
    </location>
</feature>
<reference evidence="3 4" key="1">
    <citation type="submission" date="2016-10" db="EMBL/GenBank/DDBJ databases">
        <authorList>
            <person name="de Groot N.N."/>
        </authorList>
    </citation>
    <scope>NUCLEOTIDE SEQUENCE [LARGE SCALE GENOMIC DNA]</scope>
    <source>
        <strain evidence="3 4">DSM 21800</strain>
    </source>
</reference>
<keyword evidence="4" id="KW-1185">Reference proteome</keyword>
<evidence type="ECO:0000313" key="3">
    <source>
        <dbReference type="EMBL" id="SDS45706.1"/>
    </source>
</evidence>
<protein>
    <submittedName>
        <fullName evidence="3">Pyridoxamine 5'-phosphate oxidase</fullName>
    </submittedName>
</protein>
<evidence type="ECO:0000259" key="2">
    <source>
        <dbReference type="Pfam" id="PF01243"/>
    </source>
</evidence>
<keyword evidence="1" id="KW-0560">Oxidoreductase</keyword>
<dbReference type="InterPro" id="IPR052019">
    <property type="entry name" value="F420H2_bilvrd_red/Heme_oxyg"/>
</dbReference>
<sequence>MNGESLDPDVADYLDDHRAAAMITTRPDGSSHAVRCGIALVDGRLWSSGTRHRRRTAHLRRDPRCTLFVFGASADDQYSYLTLDTTVTVLDGDDAAEQNWQLFSIMQAAMDPPAGMLFWNGAPLGHDEFLQAMVQEQRLIYQFDVERSYGLFGNALR</sequence>
<accession>A0A1H1SD98</accession>
<dbReference type="Pfam" id="PF01243">
    <property type="entry name" value="PNPOx_N"/>
    <property type="match status" value="1"/>
</dbReference>
<dbReference type="AlphaFoldDB" id="A0A1H1SD98"/>
<dbReference type="InterPro" id="IPR011576">
    <property type="entry name" value="Pyridox_Oxase_N"/>
</dbReference>
<dbReference type="RefSeq" id="WP_091523677.1">
    <property type="nucleotide sequence ID" value="NZ_LT629772.1"/>
</dbReference>
<dbReference type="GO" id="GO:0005829">
    <property type="term" value="C:cytosol"/>
    <property type="evidence" value="ECO:0007669"/>
    <property type="project" value="TreeGrafter"/>
</dbReference>
<evidence type="ECO:0000256" key="1">
    <source>
        <dbReference type="ARBA" id="ARBA00023002"/>
    </source>
</evidence>
<dbReference type="GO" id="GO:0016627">
    <property type="term" value="F:oxidoreductase activity, acting on the CH-CH group of donors"/>
    <property type="evidence" value="ECO:0007669"/>
    <property type="project" value="TreeGrafter"/>
</dbReference>
<dbReference type="PANTHER" id="PTHR35176">
    <property type="entry name" value="HEME OXYGENASE HI_0854-RELATED"/>
    <property type="match status" value="1"/>
</dbReference>
<dbReference type="GO" id="GO:0070967">
    <property type="term" value="F:coenzyme F420 binding"/>
    <property type="evidence" value="ECO:0007669"/>
    <property type="project" value="TreeGrafter"/>
</dbReference>
<dbReference type="EMBL" id="LT629772">
    <property type="protein sequence ID" value="SDS45706.1"/>
    <property type="molecule type" value="Genomic_DNA"/>
</dbReference>
<dbReference type="SUPFAM" id="SSF50475">
    <property type="entry name" value="FMN-binding split barrel"/>
    <property type="match status" value="1"/>
</dbReference>
<evidence type="ECO:0000313" key="4">
    <source>
        <dbReference type="Proteomes" id="UP000199103"/>
    </source>
</evidence>
<dbReference type="Gene3D" id="2.30.110.10">
    <property type="entry name" value="Electron Transport, Fmn-binding Protein, Chain A"/>
    <property type="match status" value="1"/>
</dbReference>
<organism evidence="3 4">
    <name type="scientific">Microlunatus soli</name>
    <dbReference type="NCBI Taxonomy" id="630515"/>
    <lineage>
        <taxon>Bacteria</taxon>
        <taxon>Bacillati</taxon>
        <taxon>Actinomycetota</taxon>
        <taxon>Actinomycetes</taxon>
        <taxon>Propionibacteriales</taxon>
        <taxon>Propionibacteriaceae</taxon>
        <taxon>Microlunatus</taxon>
    </lineage>
</organism>
<gene>
    <name evidence="3" type="ORF">SAMN04489812_1963</name>
</gene>
<proteinExistence type="predicted"/>
<dbReference type="STRING" id="630515.SAMN04489812_1963"/>
<dbReference type="InterPro" id="IPR012349">
    <property type="entry name" value="Split_barrel_FMN-bd"/>
</dbReference>
<dbReference type="OrthoDB" id="4551790at2"/>
<dbReference type="Proteomes" id="UP000199103">
    <property type="component" value="Chromosome I"/>
</dbReference>
<name>A0A1H1SD98_9ACTN</name>